<comment type="subcellular location">
    <subcellularLocation>
        <location evidence="15">Cell membrane</location>
        <topology evidence="15">Peripheral membrane protein</topology>
    </subcellularLocation>
    <subcellularLocation>
        <location evidence="2">Membrane</location>
    </subcellularLocation>
</comment>
<evidence type="ECO:0000256" key="16">
    <source>
        <dbReference type="SAM" id="MobiDB-lite"/>
    </source>
</evidence>
<dbReference type="EC" id="7.1.2.2" evidence="15"/>
<keyword evidence="13 15" id="KW-0066">ATP synthesis</keyword>
<evidence type="ECO:0000256" key="12">
    <source>
        <dbReference type="ARBA" id="ARBA00023196"/>
    </source>
</evidence>
<comment type="subunit">
    <text evidence="14">F-type ATPases have 2 components, CF(1) - the catalytic core - and CF(0) - the membrane proton channel. CF(1) has five subunits: alpha(3), beta(3), gamma(1), delta(1), epsilon(1). CF(0) has four main subunits: a(1), b(1), b'(1) and c(9-12).</text>
</comment>
<dbReference type="InterPro" id="IPR000194">
    <property type="entry name" value="ATPase_F1/V1/A1_a/bsu_nucl-bd"/>
</dbReference>
<keyword evidence="12 15" id="KW-0139">CF(1)</keyword>
<evidence type="ECO:0000313" key="19">
    <source>
        <dbReference type="EMBL" id="TGD72584.1"/>
    </source>
</evidence>
<dbReference type="Gene3D" id="2.40.30.20">
    <property type="match status" value="1"/>
</dbReference>
<dbReference type="Pfam" id="PF00006">
    <property type="entry name" value="ATP-synt_ab"/>
    <property type="match status" value="1"/>
</dbReference>
<dbReference type="CDD" id="cd01132">
    <property type="entry name" value="F1-ATPase_alpha_CD"/>
    <property type="match status" value="1"/>
</dbReference>
<keyword evidence="11 15" id="KW-0472">Membrane</keyword>
<dbReference type="InterPro" id="IPR033732">
    <property type="entry name" value="ATP_synth_F1_a_nt-bd_dom"/>
</dbReference>
<evidence type="ECO:0000259" key="17">
    <source>
        <dbReference type="Pfam" id="PF00006"/>
    </source>
</evidence>
<proteinExistence type="inferred from homology"/>
<evidence type="ECO:0000256" key="11">
    <source>
        <dbReference type="ARBA" id="ARBA00023136"/>
    </source>
</evidence>
<comment type="similarity">
    <text evidence="3 15">Belongs to the ATPase alpha/beta chains family.</text>
</comment>
<dbReference type="EMBL" id="SRLE01000009">
    <property type="protein sequence ID" value="TGD72584.1"/>
    <property type="molecule type" value="Genomic_DNA"/>
</dbReference>
<keyword evidence="5 15" id="KW-1003">Cell membrane</keyword>
<dbReference type="Gene3D" id="1.20.150.20">
    <property type="entry name" value="ATP synthase alpha/beta chain, C-terminal domain"/>
    <property type="match status" value="1"/>
</dbReference>
<comment type="caution">
    <text evidence="15">Lacks conserved residue(s) required for the propagation of feature annotation.</text>
</comment>
<dbReference type="Pfam" id="PF00306">
    <property type="entry name" value="ATP-synt_ab_C"/>
    <property type="match status" value="1"/>
</dbReference>
<dbReference type="InterPro" id="IPR038376">
    <property type="entry name" value="ATP_synth_asu_C_sf"/>
</dbReference>
<keyword evidence="8 15" id="KW-0067">ATP-binding</keyword>
<evidence type="ECO:0000256" key="1">
    <source>
        <dbReference type="ARBA" id="ARBA00003784"/>
    </source>
</evidence>
<dbReference type="SUPFAM" id="SSF47917">
    <property type="entry name" value="C-terminal domain of alpha and beta subunits of F1 ATP synthase"/>
    <property type="match status" value="1"/>
</dbReference>
<feature type="domain" description="ATP synthase alpha subunit C-terminal" evidence="18">
    <location>
        <begin position="369"/>
        <end position="464"/>
    </location>
</feature>
<dbReference type="GO" id="GO:0045259">
    <property type="term" value="C:proton-transporting ATP synthase complex"/>
    <property type="evidence" value="ECO:0007669"/>
    <property type="project" value="UniProtKB-KW"/>
</dbReference>
<feature type="site" description="Required for activity" evidence="15">
    <location>
        <position position="360"/>
    </location>
</feature>
<keyword evidence="10 15" id="KW-0406">Ion transport</keyword>
<name>A0A4Z0LZD0_9GAMM</name>
<evidence type="ECO:0000256" key="9">
    <source>
        <dbReference type="ARBA" id="ARBA00022967"/>
    </source>
</evidence>
<gene>
    <name evidence="15" type="primary">atpA</name>
    <name evidence="19" type="ORF">E4634_13745</name>
</gene>
<dbReference type="InterPro" id="IPR027417">
    <property type="entry name" value="P-loop_NTPase"/>
</dbReference>
<dbReference type="NCBIfam" id="TIGR00962">
    <property type="entry name" value="atpA"/>
    <property type="match status" value="1"/>
</dbReference>
<dbReference type="PROSITE" id="PS00152">
    <property type="entry name" value="ATPASE_ALPHA_BETA"/>
    <property type="match status" value="1"/>
</dbReference>
<evidence type="ECO:0000259" key="18">
    <source>
        <dbReference type="Pfam" id="PF00306"/>
    </source>
</evidence>
<keyword evidence="9 15" id="KW-1278">Translocase</keyword>
<evidence type="ECO:0000256" key="8">
    <source>
        <dbReference type="ARBA" id="ARBA00022840"/>
    </source>
</evidence>
<dbReference type="FunFam" id="3.40.50.300:FF:002432">
    <property type="entry name" value="ATP synthase subunit alpha, mitochondrial"/>
    <property type="match status" value="1"/>
</dbReference>
<comment type="catalytic activity">
    <reaction evidence="15">
        <text>ATP + H2O + 4 H(+)(in) = ADP + phosphate + 5 H(+)(out)</text>
        <dbReference type="Rhea" id="RHEA:57720"/>
        <dbReference type="ChEBI" id="CHEBI:15377"/>
        <dbReference type="ChEBI" id="CHEBI:15378"/>
        <dbReference type="ChEBI" id="CHEBI:30616"/>
        <dbReference type="ChEBI" id="CHEBI:43474"/>
        <dbReference type="ChEBI" id="CHEBI:456216"/>
        <dbReference type="EC" id="7.1.2.2"/>
    </reaction>
</comment>
<dbReference type="NCBIfam" id="NF009884">
    <property type="entry name" value="PRK13343.1"/>
    <property type="match status" value="1"/>
</dbReference>
<evidence type="ECO:0000313" key="20">
    <source>
        <dbReference type="Proteomes" id="UP000298050"/>
    </source>
</evidence>
<keyword evidence="20" id="KW-1185">Reference proteome</keyword>
<dbReference type="GO" id="GO:0005886">
    <property type="term" value="C:plasma membrane"/>
    <property type="evidence" value="ECO:0007669"/>
    <property type="project" value="UniProtKB-SubCell"/>
</dbReference>
<evidence type="ECO:0000256" key="7">
    <source>
        <dbReference type="ARBA" id="ARBA00022781"/>
    </source>
</evidence>
<dbReference type="InterPro" id="IPR036121">
    <property type="entry name" value="ATPase_F1/V1/A1_a/bsu_N_sf"/>
</dbReference>
<feature type="region of interest" description="Disordered" evidence="16">
    <location>
        <begin position="488"/>
        <end position="513"/>
    </location>
</feature>
<dbReference type="OrthoDB" id="9801639at2"/>
<dbReference type="HAMAP" id="MF_01346">
    <property type="entry name" value="ATP_synth_alpha_bact"/>
    <property type="match status" value="1"/>
</dbReference>
<evidence type="ECO:0000256" key="15">
    <source>
        <dbReference type="HAMAP-Rule" id="MF_01346"/>
    </source>
</evidence>
<dbReference type="GO" id="GO:0043531">
    <property type="term" value="F:ADP binding"/>
    <property type="evidence" value="ECO:0007669"/>
    <property type="project" value="TreeGrafter"/>
</dbReference>
<dbReference type="PANTHER" id="PTHR48082">
    <property type="entry name" value="ATP SYNTHASE SUBUNIT ALPHA, MITOCHONDRIAL"/>
    <property type="match status" value="1"/>
</dbReference>
<dbReference type="GO" id="GO:0005524">
    <property type="term" value="F:ATP binding"/>
    <property type="evidence" value="ECO:0007669"/>
    <property type="project" value="UniProtKB-UniRule"/>
</dbReference>
<dbReference type="Proteomes" id="UP000298050">
    <property type="component" value="Unassembled WGS sequence"/>
</dbReference>
<accession>A0A4Z0LZD0</accession>
<dbReference type="CDD" id="cd18116">
    <property type="entry name" value="ATP-synt_F1_alpha_N"/>
    <property type="match status" value="1"/>
</dbReference>
<dbReference type="InterPro" id="IPR005294">
    <property type="entry name" value="ATP_synth_F1_asu"/>
</dbReference>
<sequence length="513" mass="55667">MNGDERITRQREWLAQYDPQLRLAEHGTVVSVGDGIVWINGLPSAAMDDIIALADGSRAMVFDLQEGVVGAVLLQETEQLTSGTAAQLTGHTLSLPVGDGLLGRIINPLGDPLDDLEPAATETWQAMEAPSPTIIERDFVTQPLYTGIKIVDSMIPIGRGQRQLVIGDEGLGRSSLAMDTVINQHGKDVQCIYVLIGQKRSAAVQTITTLREFDALAYTTVVLAEANTLPGLQHLAPFAGCALGEFWMRRGRDVLIVYDDLSTHARTYRELSLLLGRPPGREAYPGDIFSVHARLLERGTRLNAAHGGGSMTALAIVETNLGEIAAYIPTNLISITDGQIYLDKNLFTSGFRPAIDISVSVSRIGGQAQHPCIKREAGRMKLDYLQYLELEVFTRFGTRLEASMEKAIHRGRLLRELLKQDRLSPLPARFQLAWMVAFNAGLLDTAQPADVPGLLQAIGAGLESSQLDLDAERDAWLQALRSWLQAVEPEPAGDSTAGRAGETAQDSHDVAPA</sequence>
<organism evidence="19 20">
    <name type="scientific">Mangrovimicrobium sediminis</name>
    <dbReference type="NCBI Taxonomy" id="2562682"/>
    <lineage>
        <taxon>Bacteria</taxon>
        <taxon>Pseudomonadati</taxon>
        <taxon>Pseudomonadota</taxon>
        <taxon>Gammaproteobacteria</taxon>
        <taxon>Cellvibrionales</taxon>
        <taxon>Halieaceae</taxon>
        <taxon>Mangrovimicrobium</taxon>
    </lineage>
</organism>
<dbReference type="InterPro" id="IPR020003">
    <property type="entry name" value="ATPase_a/bsu_AS"/>
</dbReference>
<protein>
    <recommendedName>
        <fullName evidence="15">ATP synthase subunit alpha</fullName>
        <ecNumber evidence="15">7.1.2.2</ecNumber>
    </recommendedName>
    <alternativeName>
        <fullName evidence="15">ATP synthase F1 sector subunit alpha</fullName>
    </alternativeName>
    <alternativeName>
        <fullName evidence="15">F-ATPase subunit alpha</fullName>
    </alternativeName>
</protein>
<dbReference type="RefSeq" id="WP_135444837.1">
    <property type="nucleotide sequence ID" value="NZ_SRLE01000009.1"/>
</dbReference>
<evidence type="ECO:0000256" key="10">
    <source>
        <dbReference type="ARBA" id="ARBA00023065"/>
    </source>
</evidence>
<dbReference type="GO" id="GO:0046933">
    <property type="term" value="F:proton-transporting ATP synthase activity, rotational mechanism"/>
    <property type="evidence" value="ECO:0007669"/>
    <property type="project" value="UniProtKB-UniRule"/>
</dbReference>
<dbReference type="SUPFAM" id="SSF52540">
    <property type="entry name" value="P-loop containing nucleoside triphosphate hydrolases"/>
    <property type="match status" value="1"/>
</dbReference>
<evidence type="ECO:0000256" key="13">
    <source>
        <dbReference type="ARBA" id="ARBA00023310"/>
    </source>
</evidence>
<keyword evidence="6 15" id="KW-0547">Nucleotide-binding</keyword>
<evidence type="ECO:0000256" key="5">
    <source>
        <dbReference type="ARBA" id="ARBA00022475"/>
    </source>
</evidence>
<feature type="domain" description="ATPase F1/V1/A1 complex alpha/beta subunit nucleotide-binding" evidence="17">
    <location>
        <begin position="147"/>
        <end position="362"/>
    </location>
</feature>
<dbReference type="SUPFAM" id="SSF50615">
    <property type="entry name" value="N-terminal domain of alpha and beta subunits of F1 ATP synthase"/>
    <property type="match status" value="1"/>
</dbReference>
<evidence type="ECO:0000256" key="2">
    <source>
        <dbReference type="ARBA" id="ARBA00004370"/>
    </source>
</evidence>
<dbReference type="PANTHER" id="PTHR48082:SF2">
    <property type="entry name" value="ATP SYNTHASE SUBUNIT ALPHA, MITOCHONDRIAL"/>
    <property type="match status" value="1"/>
</dbReference>
<comment type="function">
    <text evidence="1 15">Produces ATP from ADP in the presence of a proton gradient across the membrane. The alpha chain is a regulatory subunit.</text>
</comment>
<dbReference type="InterPro" id="IPR000793">
    <property type="entry name" value="ATP_synth_asu_C"/>
</dbReference>
<evidence type="ECO:0000256" key="4">
    <source>
        <dbReference type="ARBA" id="ARBA00022448"/>
    </source>
</evidence>
<comment type="caution">
    <text evidence="19">The sequence shown here is derived from an EMBL/GenBank/DDBJ whole genome shotgun (WGS) entry which is preliminary data.</text>
</comment>
<evidence type="ECO:0000256" key="14">
    <source>
        <dbReference type="ARBA" id="ARBA00026013"/>
    </source>
</evidence>
<dbReference type="Gene3D" id="3.40.50.300">
    <property type="entry name" value="P-loop containing nucleotide triphosphate hydrolases"/>
    <property type="match status" value="1"/>
</dbReference>
<dbReference type="AlphaFoldDB" id="A0A4Z0LZD0"/>
<evidence type="ECO:0000256" key="6">
    <source>
        <dbReference type="ARBA" id="ARBA00022741"/>
    </source>
</evidence>
<dbReference type="InterPro" id="IPR023366">
    <property type="entry name" value="ATP_synth_asu-like_sf"/>
</dbReference>
<keyword evidence="4 15" id="KW-0813">Transport</keyword>
<evidence type="ECO:0000256" key="3">
    <source>
        <dbReference type="ARBA" id="ARBA00008936"/>
    </source>
</evidence>
<reference evidence="19 20" key="1">
    <citation type="submission" date="2019-04" db="EMBL/GenBank/DDBJ databases">
        <title>Taxonomy of novel Haliea sp. from mangrove soil of West Coast of India.</title>
        <authorList>
            <person name="Verma A."/>
            <person name="Kumar P."/>
            <person name="Krishnamurthi S."/>
        </authorList>
    </citation>
    <scope>NUCLEOTIDE SEQUENCE [LARGE SCALE GENOMIC DNA]</scope>
    <source>
        <strain evidence="19 20">SAOS-164</strain>
    </source>
</reference>
<keyword evidence="7 15" id="KW-0375">Hydrogen ion transport</keyword>